<name>A0A840A5V9_9PROT</name>
<dbReference type="Pfam" id="PF07298">
    <property type="entry name" value="NnrU"/>
    <property type="match status" value="1"/>
</dbReference>
<feature type="transmembrane region" description="Helical" evidence="5">
    <location>
        <begin position="41"/>
        <end position="65"/>
    </location>
</feature>
<dbReference type="GO" id="GO:0016020">
    <property type="term" value="C:membrane"/>
    <property type="evidence" value="ECO:0007669"/>
    <property type="project" value="UniProtKB-SubCell"/>
</dbReference>
<evidence type="ECO:0000256" key="2">
    <source>
        <dbReference type="ARBA" id="ARBA00022692"/>
    </source>
</evidence>
<keyword evidence="4 5" id="KW-0472">Membrane</keyword>
<evidence type="ECO:0000256" key="5">
    <source>
        <dbReference type="SAM" id="Phobius"/>
    </source>
</evidence>
<feature type="transmembrane region" description="Helical" evidence="5">
    <location>
        <begin position="167"/>
        <end position="184"/>
    </location>
</feature>
<organism evidence="7 8">
    <name type="scientific">Roseococcus suduntuyensis</name>
    <dbReference type="NCBI Taxonomy" id="455361"/>
    <lineage>
        <taxon>Bacteria</taxon>
        <taxon>Pseudomonadati</taxon>
        <taxon>Pseudomonadota</taxon>
        <taxon>Alphaproteobacteria</taxon>
        <taxon>Acetobacterales</taxon>
        <taxon>Roseomonadaceae</taxon>
        <taxon>Roseococcus</taxon>
    </lineage>
</organism>
<evidence type="ECO:0000256" key="1">
    <source>
        <dbReference type="ARBA" id="ARBA00004141"/>
    </source>
</evidence>
<comment type="caution">
    <text evidence="7">The sequence shown here is derived from an EMBL/GenBank/DDBJ whole genome shotgun (WGS) entry which is preliminary data.</text>
</comment>
<evidence type="ECO:0000313" key="7">
    <source>
        <dbReference type="EMBL" id="MBB3897348.1"/>
    </source>
</evidence>
<evidence type="ECO:0000313" key="8">
    <source>
        <dbReference type="Proteomes" id="UP000553193"/>
    </source>
</evidence>
<dbReference type="AlphaFoldDB" id="A0A840A5V9"/>
<reference evidence="7 8" key="1">
    <citation type="submission" date="2020-08" db="EMBL/GenBank/DDBJ databases">
        <title>Genomic Encyclopedia of Type Strains, Phase IV (KMG-IV): sequencing the most valuable type-strain genomes for metagenomic binning, comparative biology and taxonomic classification.</title>
        <authorList>
            <person name="Goeker M."/>
        </authorList>
    </citation>
    <scope>NUCLEOTIDE SEQUENCE [LARGE SCALE GENOMIC DNA]</scope>
    <source>
        <strain evidence="7 8">DSM 19979</strain>
    </source>
</reference>
<dbReference type="EMBL" id="JACIDJ010000001">
    <property type="protein sequence ID" value="MBB3897348.1"/>
    <property type="molecule type" value="Genomic_DNA"/>
</dbReference>
<proteinExistence type="predicted"/>
<dbReference type="Proteomes" id="UP000553193">
    <property type="component" value="Unassembled WGS sequence"/>
</dbReference>
<feature type="domain" description="NnrU" evidence="6">
    <location>
        <begin position="3"/>
        <end position="220"/>
    </location>
</feature>
<sequence>MFLLILASCLWVGVHFGIAGTVARARIVARVGELPFTIGYSLLSVGAIILLVQAWGAAPYVGLWLTPDWLRWVLALLMLPAFVLFVASVATPNPTVVGGKLTTPEPRGIQRITRHPMLWSFALWGLVHLVAKGSLGGVFFFGAFLVTALVGMPSIDRKVAARSPEMWARLGPVTSIIPFGAILAGRNRLVPAEIPVLVWAGGAVAWLVFLIAHPWLFSYPAVPL</sequence>
<gene>
    <name evidence="7" type="ORF">GGQ83_000774</name>
</gene>
<comment type="subcellular location">
    <subcellularLocation>
        <location evidence="1">Membrane</location>
        <topology evidence="1">Multi-pass membrane protein</topology>
    </subcellularLocation>
</comment>
<accession>A0A840A5V9</accession>
<dbReference type="Gene3D" id="1.20.120.1630">
    <property type="match status" value="1"/>
</dbReference>
<keyword evidence="3 5" id="KW-1133">Transmembrane helix</keyword>
<feature type="transmembrane region" description="Helical" evidence="5">
    <location>
        <begin position="112"/>
        <end position="131"/>
    </location>
</feature>
<evidence type="ECO:0000259" key="6">
    <source>
        <dbReference type="Pfam" id="PF07298"/>
    </source>
</evidence>
<evidence type="ECO:0000256" key="3">
    <source>
        <dbReference type="ARBA" id="ARBA00022989"/>
    </source>
</evidence>
<feature type="transmembrane region" description="Helical" evidence="5">
    <location>
        <begin position="196"/>
        <end position="217"/>
    </location>
</feature>
<dbReference type="InterPro" id="IPR009915">
    <property type="entry name" value="NnrU_dom"/>
</dbReference>
<protein>
    <submittedName>
        <fullName evidence="7">Putative membrane protein</fullName>
    </submittedName>
</protein>
<feature type="transmembrane region" description="Helical" evidence="5">
    <location>
        <begin position="72"/>
        <end position="92"/>
    </location>
</feature>
<evidence type="ECO:0000256" key="4">
    <source>
        <dbReference type="ARBA" id="ARBA00023136"/>
    </source>
</evidence>
<keyword evidence="2 5" id="KW-0812">Transmembrane</keyword>
<keyword evidence="8" id="KW-1185">Reference proteome</keyword>
<dbReference type="RefSeq" id="WP_184382271.1">
    <property type="nucleotide sequence ID" value="NZ_JACIDJ010000001.1"/>
</dbReference>